<dbReference type="RefSeq" id="WP_087104954.1">
    <property type="nucleotide sequence ID" value="NZ_FWFG01000101.1"/>
</dbReference>
<protein>
    <recommendedName>
        <fullName evidence="4">DUF559 domain-containing protein</fullName>
    </recommendedName>
</protein>
<dbReference type="AlphaFoldDB" id="A0A1X6X6C2"/>
<keyword evidence="3" id="KW-1185">Reference proteome</keyword>
<evidence type="ECO:0000313" key="3">
    <source>
        <dbReference type="Proteomes" id="UP000195981"/>
    </source>
</evidence>
<gene>
    <name evidence="2" type="ORF">FM110_11820</name>
</gene>
<dbReference type="EMBL" id="FWFG01000101">
    <property type="protein sequence ID" value="SLM94745.1"/>
    <property type="molecule type" value="Genomic_DNA"/>
</dbReference>
<feature type="compositionally biased region" description="Low complexity" evidence="1">
    <location>
        <begin position="123"/>
        <end position="149"/>
    </location>
</feature>
<reference evidence="2 3" key="1">
    <citation type="submission" date="2017-02" db="EMBL/GenBank/DDBJ databases">
        <authorList>
            <person name="Peterson S.W."/>
        </authorList>
    </citation>
    <scope>NUCLEOTIDE SEQUENCE [LARGE SCALE GENOMIC DNA]</scope>
    <source>
        <strain evidence="2 3">CIP104813</strain>
    </source>
</reference>
<dbReference type="OrthoDB" id="5517693at2"/>
<feature type="region of interest" description="Disordered" evidence="1">
    <location>
        <begin position="95"/>
        <end position="181"/>
    </location>
</feature>
<organism evidence="2 3">
    <name type="scientific">Brachybacterium nesterenkovii</name>
    <dbReference type="NCBI Taxonomy" id="47847"/>
    <lineage>
        <taxon>Bacteria</taxon>
        <taxon>Bacillati</taxon>
        <taxon>Actinomycetota</taxon>
        <taxon>Actinomycetes</taxon>
        <taxon>Micrococcales</taxon>
        <taxon>Dermabacteraceae</taxon>
        <taxon>Brachybacterium</taxon>
    </lineage>
</organism>
<name>A0A1X6X6C2_9MICO</name>
<feature type="region of interest" description="Disordered" evidence="1">
    <location>
        <begin position="370"/>
        <end position="403"/>
    </location>
</feature>
<dbReference type="Proteomes" id="UP000195981">
    <property type="component" value="Unassembled WGS sequence"/>
</dbReference>
<evidence type="ECO:0008006" key="4">
    <source>
        <dbReference type="Google" id="ProtNLM"/>
    </source>
</evidence>
<feature type="compositionally biased region" description="Low complexity" evidence="1">
    <location>
        <begin position="390"/>
        <end position="403"/>
    </location>
</feature>
<evidence type="ECO:0000313" key="2">
    <source>
        <dbReference type="EMBL" id="SLM94745.1"/>
    </source>
</evidence>
<accession>A0A1X6X6C2</accession>
<proteinExistence type="predicted"/>
<sequence length="403" mass="43047">MPRTTPLPPGALLSRADWIARGVSTQRLSGPDLTRIFPGVYTPTAQPASLTAMCHRLQTHVLPGRVISHSTAASLHGLPLPWWFDGGIGLLGERTRRTTQGRITPSRLPEASPDARRGEALHQPAASPRAASQPAASQPAASPRAASSSFEPTPAWTPPPLHCIVPPGGSHSAGPGVRVHRSHPGQTVSIEGLVVSHPVEVLRQLGTALPLVDLVAVADHLLGEASPVPDLPPVDMREILRREQRHGSPAARNALALARPRVASPGETRLRLLITRAGFPEPTPDIVVPDPDAPGHLRRIDLGYAHLLIGIEYQGEYHRTGRDQWRADERRRDAPASVGWDLRYATAADIARPQRFLSALQRSFLRAGAEAPPASNWAGSAGAELGRGTAPPAHAARLARPAR</sequence>
<evidence type="ECO:0000256" key="1">
    <source>
        <dbReference type="SAM" id="MobiDB-lite"/>
    </source>
</evidence>